<dbReference type="Proteomes" id="UP001595701">
    <property type="component" value="Unassembled WGS sequence"/>
</dbReference>
<reference evidence="2" key="1">
    <citation type="journal article" date="2019" name="Int. J. Syst. Evol. Microbiol.">
        <title>The Global Catalogue of Microorganisms (GCM) 10K type strain sequencing project: providing services to taxonomists for standard genome sequencing and annotation.</title>
        <authorList>
            <consortium name="The Broad Institute Genomics Platform"/>
            <consortium name="The Broad Institute Genome Sequencing Center for Infectious Disease"/>
            <person name="Wu L."/>
            <person name="Ma J."/>
        </authorList>
    </citation>
    <scope>NUCLEOTIDE SEQUENCE [LARGE SCALE GENOMIC DNA]</scope>
    <source>
        <strain evidence="2">CGMCC 4.7035</strain>
    </source>
</reference>
<sequence length="290" mass="30724">MTGELERPEGWGDLHQIRGLFDQGLRRLVSKDVRYTIRAGRGGLDETAALFTGEADIAVVTPAAALRLLYRFGDLKGLFALGVIPRRGSLVVAADATLGLDAVADLATHSARITVATCADDGVSLVGFAVHRALRMAGVGGGDVDFVYDEHPAARYASGAADVVIHDPMATPDWRAVVAERQVRYLPWGDRVLHGFAAQGWLPRIARAGQLPPLIDDLPALDCSDFAVLCRADLDEGLARLTARYLARGCCPAEAAAVARTPLPLHPGAARAYAELVADEAVADVSLGSR</sequence>
<dbReference type="RefSeq" id="WP_310773376.1">
    <property type="nucleotide sequence ID" value="NZ_JBHRWR010000033.1"/>
</dbReference>
<organism evidence="1 2">
    <name type="scientific">Streptomyces yaanensis</name>
    <dbReference type="NCBI Taxonomy" id="1142239"/>
    <lineage>
        <taxon>Bacteria</taxon>
        <taxon>Bacillati</taxon>
        <taxon>Actinomycetota</taxon>
        <taxon>Actinomycetes</taxon>
        <taxon>Kitasatosporales</taxon>
        <taxon>Streptomycetaceae</taxon>
        <taxon>Streptomyces</taxon>
    </lineage>
</organism>
<gene>
    <name evidence="1" type="ORF">ACFOZ0_30235</name>
</gene>
<comment type="caution">
    <text evidence="1">The sequence shown here is derived from an EMBL/GenBank/DDBJ whole genome shotgun (WGS) entry which is preliminary data.</text>
</comment>
<dbReference type="EMBL" id="JBHRWR010000033">
    <property type="protein sequence ID" value="MFC3577473.1"/>
    <property type="molecule type" value="Genomic_DNA"/>
</dbReference>
<keyword evidence="2" id="KW-1185">Reference proteome</keyword>
<dbReference type="Gene3D" id="3.40.190.10">
    <property type="entry name" value="Periplasmic binding protein-like II"/>
    <property type="match status" value="2"/>
</dbReference>
<evidence type="ECO:0000313" key="2">
    <source>
        <dbReference type="Proteomes" id="UP001595701"/>
    </source>
</evidence>
<proteinExistence type="predicted"/>
<name>A0ABV7SKI4_9ACTN</name>
<accession>A0ABV7SKI4</accession>
<evidence type="ECO:0000313" key="1">
    <source>
        <dbReference type="EMBL" id="MFC3577473.1"/>
    </source>
</evidence>
<protein>
    <submittedName>
        <fullName evidence="1">Uncharacterized protein</fullName>
    </submittedName>
</protein>
<dbReference type="SUPFAM" id="SSF53850">
    <property type="entry name" value="Periplasmic binding protein-like II"/>
    <property type="match status" value="1"/>
</dbReference>